<proteinExistence type="predicted"/>
<dbReference type="SUPFAM" id="SSF52540">
    <property type="entry name" value="P-loop containing nucleoside triphosphate hydrolases"/>
    <property type="match status" value="1"/>
</dbReference>
<reference evidence="2" key="1">
    <citation type="journal article" date="2021" name="Curr. Microbiol.">
        <title>Complete genome of nocamycin-producing strain Saccharothrix syringae NRRL B-16468 reveals the biosynthetic potential for secondary metabolites.</title>
        <authorList>
            <person name="Mo X."/>
            <person name="Yang S."/>
        </authorList>
    </citation>
    <scope>NUCLEOTIDE SEQUENCE [LARGE SCALE GENOMIC DNA]</scope>
    <source>
        <strain evidence="2">ATCC 51364 / DSM 43886 / JCM 6844 / KCTC 9398 / NBRC 14523 / NRRL B-16468 / INA 2240</strain>
    </source>
</reference>
<dbReference type="PANTHER" id="PTHR47691">
    <property type="entry name" value="REGULATOR-RELATED"/>
    <property type="match status" value="1"/>
</dbReference>
<protein>
    <submittedName>
        <fullName evidence="1">Tetratricopeptide repeat protein</fullName>
    </submittedName>
</protein>
<dbReference type="AlphaFoldDB" id="A0A5Q0HDY5"/>
<accession>A0A5Q0HDY5</accession>
<dbReference type="PANTHER" id="PTHR47691:SF3">
    <property type="entry name" value="HTH-TYPE TRANSCRIPTIONAL REGULATOR RV0890C-RELATED"/>
    <property type="match status" value="1"/>
</dbReference>
<gene>
    <name evidence="1" type="ORF">EKG83_28085</name>
</gene>
<dbReference type="GO" id="GO:0043531">
    <property type="term" value="F:ADP binding"/>
    <property type="evidence" value="ECO:0007669"/>
    <property type="project" value="InterPro"/>
</dbReference>
<dbReference type="KEGG" id="ssyi:EKG83_28085"/>
<dbReference type="SMART" id="SM00028">
    <property type="entry name" value="TPR"/>
    <property type="match status" value="5"/>
</dbReference>
<organism evidence="1 2">
    <name type="scientific">Saccharothrix syringae</name>
    <name type="common">Nocardiopsis syringae</name>
    <dbReference type="NCBI Taxonomy" id="103733"/>
    <lineage>
        <taxon>Bacteria</taxon>
        <taxon>Bacillati</taxon>
        <taxon>Actinomycetota</taxon>
        <taxon>Actinomycetes</taxon>
        <taxon>Pseudonocardiales</taxon>
        <taxon>Pseudonocardiaceae</taxon>
        <taxon>Saccharothrix</taxon>
    </lineage>
</organism>
<dbReference type="InterPro" id="IPR011990">
    <property type="entry name" value="TPR-like_helical_dom_sf"/>
</dbReference>
<dbReference type="Proteomes" id="UP000325787">
    <property type="component" value="Chromosome"/>
</dbReference>
<keyword evidence="2" id="KW-1185">Reference proteome</keyword>
<dbReference type="OrthoDB" id="4329304at2"/>
<evidence type="ECO:0000313" key="2">
    <source>
        <dbReference type="Proteomes" id="UP000325787"/>
    </source>
</evidence>
<sequence length="700" mass="76450">MLQAGVVHGGVHLHHPPPPDVLPRQLPAAPPCFTGRTDALAALDAVFTPPGTGSSSRTTDATPGGTTVVISAIGGTGGIGKTWLALHWAHHHLDHFPDGQLFADLHGFSPDHEPTPPAVAVRGFLDALGIEPSRIPTGLDAQAALFRSLVAGRRMLVVLDNAATTAHVTPLLPGGNRCAVLVTSRNQLPGLITRHGAHPLHLDVLDRAEARALLVRRVGAARVSAEPDAAADLVESCQGFPLALGILAGRAQCQSRLPLADLAAELRRSGVQALNDDDPAASLPAVLSTSRRALTDAQHRAFALLGIAPGPDTSLAAAAALTGLPPAQAEHLLRGLQEASLLEQHTRNRYSMHDLVRDYAATTVHQHLTKQTKEEALTRTVDFYLHTAHAADRLLNPHAHHIRLGPPAPDAQPLPMPDDTTALNWLDTEHRHLLAVQRLAATSHQHDVVWQLAWTLTAFHYRRGHRHDELATWRTALDSAPHLPDRTTRARIHRGTGAAHAGLGQHEQAIEHLYRSLGLLSHHHDPTDQAPTHQQLANAWARRGHHHRALEHATQALELYRKLDQPVREAHALNQVGWYTARLGDHDTARTHCQLALTLHRRHHYPTGEATALDHLAWIDHHTGHHDRAVDHYEQALALFRALGNTFEAANTLDRLGHPHVALGHRDRARTAWREAQELYRQQGRDTEAEEVARRLDALD</sequence>
<dbReference type="InterPro" id="IPR019734">
    <property type="entry name" value="TPR_rpt"/>
</dbReference>
<dbReference type="PRINTS" id="PR00364">
    <property type="entry name" value="DISEASERSIST"/>
</dbReference>
<dbReference type="InterPro" id="IPR027417">
    <property type="entry name" value="P-loop_NTPase"/>
</dbReference>
<dbReference type="EMBL" id="CP034550">
    <property type="protein sequence ID" value="QFZ24548.1"/>
    <property type="molecule type" value="Genomic_DNA"/>
</dbReference>
<dbReference type="SUPFAM" id="SSF48452">
    <property type="entry name" value="TPR-like"/>
    <property type="match status" value="1"/>
</dbReference>
<dbReference type="Gene3D" id="3.40.50.300">
    <property type="entry name" value="P-loop containing nucleotide triphosphate hydrolases"/>
    <property type="match status" value="1"/>
</dbReference>
<evidence type="ECO:0000313" key="1">
    <source>
        <dbReference type="EMBL" id="QFZ24548.1"/>
    </source>
</evidence>
<dbReference type="Gene3D" id="1.25.40.10">
    <property type="entry name" value="Tetratricopeptide repeat domain"/>
    <property type="match status" value="2"/>
</dbReference>
<dbReference type="Pfam" id="PF13424">
    <property type="entry name" value="TPR_12"/>
    <property type="match status" value="1"/>
</dbReference>
<name>A0A5Q0HDY5_SACSY</name>